<feature type="region of interest" description="Disordered" evidence="1">
    <location>
        <begin position="73"/>
        <end position="120"/>
    </location>
</feature>
<proteinExistence type="predicted"/>
<name>A0A499VTK5_STRAX</name>
<feature type="domain" description="MEDS" evidence="2">
    <location>
        <begin position="12"/>
        <end position="81"/>
    </location>
</feature>
<dbReference type="EMBL" id="AP019621">
    <property type="protein sequence ID" value="BBJ55478.1"/>
    <property type="molecule type" value="Genomic_DNA"/>
</dbReference>
<dbReference type="InterPro" id="IPR025847">
    <property type="entry name" value="MEDS_domain"/>
</dbReference>
<dbReference type="AlphaFoldDB" id="A0A499VTK5"/>
<reference evidence="3" key="1">
    <citation type="submission" date="2019-04" db="EMBL/GenBank/DDBJ databases">
        <title>Draft genome sequences of Streptomyces avermitilis MC3.</title>
        <authorList>
            <person name="Komaki H."/>
            <person name="Tamura T."/>
            <person name="Hosoyama A."/>
        </authorList>
    </citation>
    <scope>NUCLEOTIDE SEQUENCE</scope>
    <source>
        <strain evidence="3">MC3</strain>
    </source>
</reference>
<evidence type="ECO:0000256" key="1">
    <source>
        <dbReference type="SAM" id="MobiDB-lite"/>
    </source>
</evidence>
<organism evidence="3">
    <name type="scientific">Streptomyces avermitilis</name>
    <dbReference type="NCBI Taxonomy" id="33903"/>
    <lineage>
        <taxon>Bacteria</taxon>
        <taxon>Bacillati</taxon>
        <taxon>Actinomycetota</taxon>
        <taxon>Actinomycetes</taxon>
        <taxon>Kitasatosporales</taxon>
        <taxon>Streptomycetaceae</taxon>
        <taxon>Streptomyces</taxon>
    </lineage>
</organism>
<evidence type="ECO:0000313" key="3">
    <source>
        <dbReference type="EMBL" id="BBJ55478.1"/>
    </source>
</evidence>
<protein>
    <recommendedName>
        <fullName evidence="2">MEDS domain-containing protein</fullName>
    </recommendedName>
</protein>
<accession>A0A499VTK5</accession>
<dbReference type="Pfam" id="PF14417">
    <property type="entry name" value="MEDS"/>
    <property type="match status" value="1"/>
</dbReference>
<evidence type="ECO:0000259" key="2">
    <source>
        <dbReference type="Pfam" id="PF14417"/>
    </source>
</evidence>
<sequence length="120" mass="12548">MSTAAPADPFVHPALFYRGDRQYVAGTVPFVLDGLSAGEPVAVAVPGPQLKLMKTELGADADQVHFLDMTQAGRNPGRIIPESCGPSPMPGPRHGYGSSVSPSGRAAPPRNTRPASSTRR</sequence>
<gene>
    <name evidence="3" type="ORF">SAVMC3_81070</name>
</gene>